<dbReference type="InParanoid" id="A0A6I9TG38"/>
<evidence type="ECO:0000256" key="4">
    <source>
        <dbReference type="PROSITE-ProRule" id="PRU01131"/>
    </source>
</evidence>
<keyword evidence="2" id="KW-0479">Metal-binding</keyword>
<evidence type="ECO:0000256" key="3">
    <source>
        <dbReference type="ARBA" id="ARBA00022771"/>
    </source>
</evidence>
<accession>A0A6I9TG38</accession>
<protein>
    <submittedName>
        <fullName evidence="8">Uncharacterized protein LOC105164785 isoform X1</fullName>
    </submittedName>
</protein>
<dbReference type="Pfam" id="PF04570">
    <property type="entry name" value="zf-FLZ"/>
    <property type="match status" value="1"/>
</dbReference>
<feature type="region of interest" description="Disordered" evidence="5">
    <location>
        <begin position="476"/>
        <end position="502"/>
    </location>
</feature>
<comment type="similarity">
    <text evidence="1">Belongs to the FLZ family.</text>
</comment>
<dbReference type="InterPro" id="IPR044585">
    <property type="entry name" value="FLZ10/11"/>
</dbReference>
<dbReference type="GeneID" id="105164785"/>
<dbReference type="Proteomes" id="UP000504604">
    <property type="component" value="Linkage group LG6"/>
</dbReference>
<evidence type="ECO:0000256" key="2">
    <source>
        <dbReference type="ARBA" id="ARBA00022723"/>
    </source>
</evidence>
<dbReference type="GO" id="GO:0008270">
    <property type="term" value="F:zinc ion binding"/>
    <property type="evidence" value="ECO:0007669"/>
    <property type="project" value="UniProtKB-KW"/>
</dbReference>
<proteinExistence type="inferred from homology"/>
<dbReference type="OrthoDB" id="685855at2759"/>
<organism evidence="7 8">
    <name type="scientific">Sesamum indicum</name>
    <name type="common">Oriental sesame</name>
    <name type="synonym">Sesamum orientale</name>
    <dbReference type="NCBI Taxonomy" id="4182"/>
    <lineage>
        <taxon>Eukaryota</taxon>
        <taxon>Viridiplantae</taxon>
        <taxon>Streptophyta</taxon>
        <taxon>Embryophyta</taxon>
        <taxon>Tracheophyta</taxon>
        <taxon>Spermatophyta</taxon>
        <taxon>Magnoliopsida</taxon>
        <taxon>eudicotyledons</taxon>
        <taxon>Gunneridae</taxon>
        <taxon>Pentapetalae</taxon>
        <taxon>asterids</taxon>
        <taxon>lamiids</taxon>
        <taxon>Lamiales</taxon>
        <taxon>Pedaliaceae</taxon>
        <taxon>Sesamum</taxon>
    </lineage>
</organism>
<keyword evidence="3" id="KW-0863">Zinc-finger</keyword>
<evidence type="ECO:0000313" key="7">
    <source>
        <dbReference type="Proteomes" id="UP000504604"/>
    </source>
</evidence>
<keyword evidence="3" id="KW-0862">Zinc</keyword>
<dbReference type="PANTHER" id="PTHR46868">
    <property type="entry name" value="FCS-LIKE ZINC FINGER 11"/>
    <property type="match status" value="1"/>
</dbReference>
<evidence type="ECO:0000313" key="8">
    <source>
        <dbReference type="RefSeq" id="XP_011081851.1"/>
    </source>
</evidence>
<dbReference type="PROSITE" id="PS51795">
    <property type="entry name" value="ZF_FLZ"/>
    <property type="match status" value="1"/>
</dbReference>
<name>A0A6I9TG38_SESIN</name>
<reference evidence="8" key="1">
    <citation type="submission" date="2025-08" db="UniProtKB">
        <authorList>
            <consortium name="RefSeq"/>
        </authorList>
    </citation>
    <scope>IDENTIFICATION</scope>
</reference>
<dbReference type="RefSeq" id="XP_011081851.1">
    <property type="nucleotide sequence ID" value="XM_011083549.2"/>
</dbReference>
<evidence type="ECO:0000256" key="1">
    <source>
        <dbReference type="ARBA" id="ARBA00009374"/>
    </source>
</evidence>
<feature type="domain" description="FLZ-type" evidence="6">
    <location>
        <begin position="434"/>
        <end position="477"/>
    </location>
</feature>
<sequence>MPCVNFTREKKIKKGGVYEKLTASLILMREREIKTGEGSPFFFSGHLVFSFISLKTPFLSQRFWRRGEKRTKGEGLSFGIMLRKRTRSHQKDQHMNNLMPDAISESYFHSDILSQKHKTNSFLKVSGLFVGFNPRSSESDSVRSPTSPLDFRIFSSFGNPFRCPRSQNEGHHKSWDCSKVGLSIIDSLDDGAKKVGKVTGSSDNKNILFGRQMSIRRPNFCSHVDSLEKPNSLPKDVAVFPNARAEPANVHKGNSDAVFEIGEAVVEPEPYQNFRPCSLDSERYGSHLTKFGNRKSRFGSGSLVPENTMNQMPWESALLGGSPELGSLSGEKLSSIPPSIQSGTCLLDSIPASEIELSEDYTCVRTHGPNPKVTHIFRDRILECHNDEVTEFLKKSENGNATPEADELADVLGLYPTPEADEPAVVLGLYPPKDFLKFCYSCQKKLDGEDIYMYRGEKAFCSYSCRSQEIEIDEEMEKTNNASSEISNSSQEISESSLFITT</sequence>
<dbReference type="AlphaFoldDB" id="A0A6I9TG38"/>
<dbReference type="InterPro" id="IPR007650">
    <property type="entry name" value="Zf-FLZ_dom"/>
</dbReference>
<feature type="compositionally biased region" description="Low complexity" evidence="5">
    <location>
        <begin position="480"/>
        <end position="502"/>
    </location>
</feature>
<feature type="zinc finger region" description="FLZ-type" evidence="4">
    <location>
        <begin position="434"/>
        <end position="477"/>
    </location>
</feature>
<evidence type="ECO:0000256" key="5">
    <source>
        <dbReference type="SAM" id="MobiDB-lite"/>
    </source>
</evidence>
<keyword evidence="7" id="KW-1185">Reference proteome</keyword>
<dbReference type="KEGG" id="sind:105164785"/>
<dbReference type="PANTHER" id="PTHR46868:SF3">
    <property type="entry name" value="FCS-LIKE ZINC FINGER 11"/>
    <property type="match status" value="1"/>
</dbReference>
<gene>
    <name evidence="8" type="primary">LOC105164785</name>
</gene>
<dbReference type="FunCoup" id="A0A6I9TG38">
    <property type="interactions" value="517"/>
</dbReference>
<evidence type="ECO:0000259" key="6">
    <source>
        <dbReference type="PROSITE" id="PS51795"/>
    </source>
</evidence>